<reference evidence="1 2" key="1">
    <citation type="submission" date="2019-08" db="EMBL/GenBank/DDBJ databases">
        <title>Whole genome of Aphis craccivora.</title>
        <authorList>
            <person name="Voronova N.V."/>
            <person name="Shulinski R.S."/>
            <person name="Bandarenka Y.V."/>
            <person name="Zhorov D.G."/>
            <person name="Warner D."/>
        </authorList>
    </citation>
    <scope>NUCLEOTIDE SEQUENCE [LARGE SCALE GENOMIC DNA]</scope>
    <source>
        <strain evidence="1">180601</strain>
        <tissue evidence="1">Whole Body</tissue>
    </source>
</reference>
<gene>
    <name evidence="1" type="ORF">FWK35_00026409</name>
</gene>
<protein>
    <submittedName>
        <fullName evidence="1">Putative RNA-directed DNA polymerase</fullName>
    </submittedName>
</protein>
<keyword evidence="1" id="KW-0695">RNA-directed DNA polymerase</keyword>
<dbReference type="OrthoDB" id="415822at2759"/>
<dbReference type="SUPFAM" id="SSF56219">
    <property type="entry name" value="DNase I-like"/>
    <property type="match status" value="1"/>
</dbReference>
<comment type="caution">
    <text evidence="1">The sequence shown here is derived from an EMBL/GenBank/DDBJ whole genome shotgun (WGS) entry which is preliminary data.</text>
</comment>
<dbReference type="InterPro" id="IPR036691">
    <property type="entry name" value="Endo/exonu/phosph_ase_sf"/>
</dbReference>
<keyword evidence="1" id="KW-0548">Nucleotidyltransferase</keyword>
<evidence type="ECO:0000313" key="1">
    <source>
        <dbReference type="EMBL" id="KAF0721171.1"/>
    </source>
</evidence>
<dbReference type="EMBL" id="VUJU01009277">
    <property type="protein sequence ID" value="KAF0721171.1"/>
    <property type="molecule type" value="Genomic_DNA"/>
</dbReference>
<organism evidence="1 2">
    <name type="scientific">Aphis craccivora</name>
    <name type="common">Cowpea aphid</name>
    <dbReference type="NCBI Taxonomy" id="307492"/>
    <lineage>
        <taxon>Eukaryota</taxon>
        <taxon>Metazoa</taxon>
        <taxon>Ecdysozoa</taxon>
        <taxon>Arthropoda</taxon>
        <taxon>Hexapoda</taxon>
        <taxon>Insecta</taxon>
        <taxon>Pterygota</taxon>
        <taxon>Neoptera</taxon>
        <taxon>Paraneoptera</taxon>
        <taxon>Hemiptera</taxon>
        <taxon>Sternorrhyncha</taxon>
        <taxon>Aphidomorpha</taxon>
        <taxon>Aphidoidea</taxon>
        <taxon>Aphididae</taxon>
        <taxon>Aphidini</taxon>
        <taxon>Aphis</taxon>
        <taxon>Aphis</taxon>
    </lineage>
</organism>
<keyword evidence="2" id="KW-1185">Reference proteome</keyword>
<sequence>MCISLQQTNLKNHFIPNIKNHNIFYTNRQNFIRAQRWCIIKKLPKPFILLGDFNSHSEYWGSDTTDARGK</sequence>
<dbReference type="Gene3D" id="3.60.10.10">
    <property type="entry name" value="Endonuclease/exonuclease/phosphatase"/>
    <property type="match status" value="1"/>
</dbReference>
<proteinExistence type="predicted"/>
<name>A0A6G0W2S2_APHCR</name>
<evidence type="ECO:0000313" key="2">
    <source>
        <dbReference type="Proteomes" id="UP000478052"/>
    </source>
</evidence>
<dbReference type="AlphaFoldDB" id="A0A6G0W2S2"/>
<dbReference type="GO" id="GO:0003964">
    <property type="term" value="F:RNA-directed DNA polymerase activity"/>
    <property type="evidence" value="ECO:0007669"/>
    <property type="project" value="UniProtKB-KW"/>
</dbReference>
<keyword evidence="1" id="KW-0808">Transferase</keyword>
<dbReference type="Proteomes" id="UP000478052">
    <property type="component" value="Unassembled WGS sequence"/>
</dbReference>
<accession>A0A6G0W2S2</accession>